<evidence type="ECO:0000313" key="2">
    <source>
        <dbReference type="EMBL" id="OVA01519.1"/>
    </source>
</evidence>
<gene>
    <name evidence="2" type="ORF">BVC80_7699g3</name>
</gene>
<feature type="compositionally biased region" description="Polar residues" evidence="1">
    <location>
        <begin position="108"/>
        <end position="117"/>
    </location>
</feature>
<evidence type="ECO:0000313" key="3">
    <source>
        <dbReference type="Proteomes" id="UP000195402"/>
    </source>
</evidence>
<name>A0A200PTH5_MACCD</name>
<organism evidence="2 3">
    <name type="scientific">Macleaya cordata</name>
    <name type="common">Five-seeded plume-poppy</name>
    <name type="synonym">Bocconia cordata</name>
    <dbReference type="NCBI Taxonomy" id="56857"/>
    <lineage>
        <taxon>Eukaryota</taxon>
        <taxon>Viridiplantae</taxon>
        <taxon>Streptophyta</taxon>
        <taxon>Embryophyta</taxon>
        <taxon>Tracheophyta</taxon>
        <taxon>Spermatophyta</taxon>
        <taxon>Magnoliopsida</taxon>
        <taxon>Ranunculales</taxon>
        <taxon>Papaveraceae</taxon>
        <taxon>Papaveroideae</taxon>
        <taxon>Macleaya</taxon>
    </lineage>
</organism>
<dbReference type="AlphaFoldDB" id="A0A200PTH5"/>
<proteinExistence type="predicted"/>
<protein>
    <recommendedName>
        <fullName evidence="4">Zinc finger protein</fullName>
    </recommendedName>
</protein>
<comment type="caution">
    <text evidence="2">The sequence shown here is derived from an EMBL/GenBank/DDBJ whole genome shotgun (WGS) entry which is preliminary data.</text>
</comment>
<evidence type="ECO:0008006" key="4">
    <source>
        <dbReference type="Google" id="ProtNLM"/>
    </source>
</evidence>
<dbReference type="Proteomes" id="UP000195402">
    <property type="component" value="Unassembled WGS sequence"/>
</dbReference>
<sequence>MIIQWEVACQACSREGHDSINCSWVYTRCRKPSYNGIRKLLRSSQPTSLGKKCFTCQHPTCNGFQWFEEQLIEWVLHQLNILMEMVVLGVGQPITGSKHSHGEIPHVRSQTVKGRES</sequence>
<evidence type="ECO:0000256" key="1">
    <source>
        <dbReference type="SAM" id="MobiDB-lite"/>
    </source>
</evidence>
<reference evidence="2 3" key="1">
    <citation type="journal article" date="2017" name="Mol. Plant">
        <title>The Genome of Medicinal Plant Macleaya cordata Provides New Insights into Benzylisoquinoline Alkaloids Metabolism.</title>
        <authorList>
            <person name="Liu X."/>
            <person name="Liu Y."/>
            <person name="Huang P."/>
            <person name="Ma Y."/>
            <person name="Qing Z."/>
            <person name="Tang Q."/>
            <person name="Cao H."/>
            <person name="Cheng P."/>
            <person name="Zheng Y."/>
            <person name="Yuan Z."/>
            <person name="Zhou Y."/>
            <person name="Liu J."/>
            <person name="Tang Z."/>
            <person name="Zhuo Y."/>
            <person name="Zhang Y."/>
            <person name="Yu L."/>
            <person name="Huang J."/>
            <person name="Yang P."/>
            <person name="Peng Q."/>
            <person name="Zhang J."/>
            <person name="Jiang W."/>
            <person name="Zhang Z."/>
            <person name="Lin K."/>
            <person name="Ro D.K."/>
            <person name="Chen X."/>
            <person name="Xiong X."/>
            <person name="Shang Y."/>
            <person name="Huang S."/>
            <person name="Zeng J."/>
        </authorList>
    </citation>
    <scope>NUCLEOTIDE SEQUENCE [LARGE SCALE GENOMIC DNA]</scope>
    <source>
        <strain evidence="3">cv. BLH2017</strain>
        <tissue evidence="2">Root</tissue>
    </source>
</reference>
<feature type="region of interest" description="Disordered" evidence="1">
    <location>
        <begin position="95"/>
        <end position="117"/>
    </location>
</feature>
<accession>A0A200PTH5</accession>
<dbReference type="InParanoid" id="A0A200PTH5"/>
<keyword evidence="3" id="KW-1185">Reference proteome</keyword>
<dbReference type="EMBL" id="MVGT01004064">
    <property type="protein sequence ID" value="OVA01519.1"/>
    <property type="molecule type" value="Genomic_DNA"/>
</dbReference>